<keyword evidence="4" id="KW-1185">Reference proteome</keyword>
<evidence type="ECO:0000259" key="2">
    <source>
        <dbReference type="Pfam" id="PF09374"/>
    </source>
</evidence>
<dbReference type="InterPro" id="IPR023346">
    <property type="entry name" value="Lysozyme-like_dom_sf"/>
</dbReference>
<organism evidence="3 4">
    <name type="scientific">Acetomicrobium hydrogeniformans ATCC BAA-1850</name>
    <dbReference type="NCBI Taxonomy" id="592015"/>
    <lineage>
        <taxon>Bacteria</taxon>
        <taxon>Thermotogati</taxon>
        <taxon>Synergistota</taxon>
        <taxon>Synergistia</taxon>
        <taxon>Synergistales</taxon>
        <taxon>Acetomicrobiaceae</taxon>
        <taxon>Acetomicrobium</taxon>
    </lineage>
</organism>
<comment type="caution">
    <text evidence="3">The sequence shown here is derived from an EMBL/GenBank/DDBJ whole genome shotgun (WGS) entry which is preliminary data.</text>
</comment>
<accession>A0A0T5X856</accession>
<dbReference type="OrthoDB" id="5359795at2"/>
<evidence type="ECO:0000313" key="3">
    <source>
        <dbReference type="EMBL" id="KRT34386.1"/>
    </source>
</evidence>
<dbReference type="AlphaFoldDB" id="A0A0T5X856"/>
<feature type="domain" description="Peptidoglycan binding" evidence="2">
    <location>
        <begin position="97"/>
        <end position="169"/>
    </location>
</feature>
<reference evidence="4" key="1">
    <citation type="submission" date="2012-09" db="EMBL/GenBank/DDBJ databases">
        <authorList>
            <person name="Weinstock G."/>
            <person name="Sodergren E."/>
            <person name="Clifton S."/>
            <person name="Fulton L."/>
            <person name="Fulton B."/>
            <person name="Courtney L."/>
            <person name="Fronick C."/>
            <person name="Harrison M."/>
            <person name="Strong C."/>
            <person name="Farmer C."/>
            <person name="Delehaunty K."/>
            <person name="Markovic C."/>
            <person name="Hall O."/>
            <person name="Minx P."/>
            <person name="Tomlinson C."/>
            <person name="Mitreva M."/>
            <person name="Nelson J."/>
            <person name="Hou S."/>
            <person name="Wollam A."/>
            <person name="Pepin K.H."/>
            <person name="Johnson M."/>
            <person name="Bhonagiri V."/>
            <person name="Nash W.E."/>
            <person name="Suruliraj S."/>
            <person name="Warren W."/>
            <person name="Chinwalla A."/>
            <person name="Mardis E.R."/>
            <person name="Wilson R.K."/>
        </authorList>
    </citation>
    <scope>NUCLEOTIDE SEQUENCE [LARGE SCALE GENOMIC DNA]</scope>
    <source>
        <strain evidence="4">OS1</strain>
    </source>
</reference>
<name>A0A0T5X856_9BACT</name>
<dbReference type="CDD" id="cd13926">
    <property type="entry name" value="N-acetylmuramidase_GH108"/>
    <property type="match status" value="1"/>
</dbReference>
<protein>
    <submittedName>
        <fullName evidence="3">Putative Peptidoglycan domain protein</fullName>
    </submittedName>
</protein>
<gene>
    <name evidence="3" type="ORF">HMPREF1705_04138</name>
</gene>
<feature type="domain" description="TtsA-like Glycoside hydrolase family 108" evidence="1">
    <location>
        <begin position="7"/>
        <end position="93"/>
    </location>
</feature>
<dbReference type="Pfam" id="PF09374">
    <property type="entry name" value="PG_binding_3"/>
    <property type="match status" value="1"/>
</dbReference>
<evidence type="ECO:0000313" key="4">
    <source>
        <dbReference type="Proteomes" id="UP000005273"/>
    </source>
</evidence>
<dbReference type="STRING" id="592015.HMPREF1705_04138"/>
<dbReference type="Pfam" id="PF05838">
    <property type="entry name" value="Glyco_hydro_108"/>
    <property type="match status" value="1"/>
</dbReference>
<evidence type="ECO:0000259" key="1">
    <source>
        <dbReference type="Pfam" id="PF05838"/>
    </source>
</evidence>
<dbReference type="Gene3D" id="1.20.141.10">
    <property type="entry name" value="Chitosanase, subunit A, domain 1"/>
    <property type="match status" value="1"/>
</dbReference>
<sequence length="178" mass="19832">MRGSVADYILKVEGGFVDNPKDPGGRTKFGITAATLASARARLKDAGLPEDVINLTKEQALAIYEKFYWKPAGCDHIPRPVDLALFDGCVNCGVRQGVKFLQEALNMLGENLAVDGIFGQKTMQAAWEHALPKTKILSTLLWRRTKYYNDIVARNPDRRVFLHGWLNRLAQLWSCAVG</sequence>
<dbReference type="SUPFAM" id="SSF53955">
    <property type="entry name" value="Lysozyme-like"/>
    <property type="match status" value="1"/>
</dbReference>
<dbReference type="eggNOG" id="COG3926">
    <property type="taxonomic scope" value="Bacteria"/>
</dbReference>
<dbReference type="InterPro" id="IPR018537">
    <property type="entry name" value="Peptidoglycan-bd_3"/>
</dbReference>
<proteinExistence type="predicted"/>
<dbReference type="InterPro" id="IPR008565">
    <property type="entry name" value="TtsA-like_GH18_dom"/>
</dbReference>
<dbReference type="RefSeq" id="WP_057940622.1">
    <property type="nucleotide sequence ID" value="NZ_ACJX03000001.1"/>
</dbReference>
<dbReference type="Proteomes" id="UP000005273">
    <property type="component" value="Unassembled WGS sequence"/>
</dbReference>
<dbReference type="EMBL" id="ACJX03000001">
    <property type="protein sequence ID" value="KRT34386.1"/>
    <property type="molecule type" value="Genomic_DNA"/>
</dbReference>